<keyword evidence="2" id="KW-1133">Transmembrane helix</keyword>
<comment type="caution">
    <text evidence="3">The sequence shown here is derived from an EMBL/GenBank/DDBJ whole genome shotgun (WGS) entry which is preliminary data.</text>
</comment>
<evidence type="ECO:0000313" key="3">
    <source>
        <dbReference type="EMBL" id="MEJ8476912.1"/>
    </source>
</evidence>
<dbReference type="Proteomes" id="UP001385499">
    <property type="component" value="Unassembled WGS sequence"/>
</dbReference>
<accession>A0ABU8TRZ4</accession>
<keyword evidence="2" id="KW-0812">Transmembrane</keyword>
<evidence type="ECO:0000256" key="2">
    <source>
        <dbReference type="SAM" id="Phobius"/>
    </source>
</evidence>
<evidence type="ECO:0000256" key="1">
    <source>
        <dbReference type="SAM" id="MobiDB-lite"/>
    </source>
</evidence>
<proteinExistence type="predicted"/>
<feature type="region of interest" description="Disordered" evidence="1">
    <location>
        <begin position="54"/>
        <end position="120"/>
    </location>
</feature>
<protein>
    <submittedName>
        <fullName evidence="3">Uncharacterized protein</fullName>
    </submittedName>
</protein>
<feature type="compositionally biased region" description="Low complexity" evidence="1">
    <location>
        <begin position="84"/>
        <end position="94"/>
    </location>
</feature>
<organism evidence="3 4">
    <name type="scientific">Roseibium algae</name>
    <dbReference type="NCBI Taxonomy" id="3123038"/>
    <lineage>
        <taxon>Bacteria</taxon>
        <taxon>Pseudomonadati</taxon>
        <taxon>Pseudomonadota</taxon>
        <taxon>Alphaproteobacteria</taxon>
        <taxon>Hyphomicrobiales</taxon>
        <taxon>Stappiaceae</taxon>
        <taxon>Roseibium</taxon>
    </lineage>
</organism>
<evidence type="ECO:0000313" key="4">
    <source>
        <dbReference type="Proteomes" id="UP001385499"/>
    </source>
</evidence>
<gene>
    <name evidence="3" type="ORF">V6575_22790</name>
</gene>
<feature type="transmembrane region" description="Helical" evidence="2">
    <location>
        <begin position="25"/>
        <end position="43"/>
    </location>
</feature>
<name>A0ABU8TRZ4_9HYPH</name>
<reference evidence="3 4" key="1">
    <citation type="submission" date="2024-02" db="EMBL/GenBank/DDBJ databases">
        <title>Roseibium algae sp. nov., isolated from marine alga (Grateloupia sp.), showing potential in myo-inositol conversion.</title>
        <authorList>
            <person name="Wang Y."/>
        </authorList>
    </citation>
    <scope>NUCLEOTIDE SEQUENCE [LARGE SCALE GENOMIC DNA]</scope>
    <source>
        <strain evidence="3 4">H3510</strain>
    </source>
</reference>
<sequence length="120" mass="13307">MARFELETNYAEIQPIVMSSPNLTVAFDALVAANLLTITYAAFTRNWRKIKAEQDAKLAKKSKKPAAPRVRESRTRAAKQRPLAQEAQANAQTKAKTKPSQPIIGTFTHNPNSEGVGDKW</sequence>
<dbReference type="RefSeq" id="WP_340277768.1">
    <property type="nucleotide sequence ID" value="NZ_JBAKIA010000032.1"/>
</dbReference>
<dbReference type="EMBL" id="JBAKIA010000032">
    <property type="protein sequence ID" value="MEJ8476912.1"/>
    <property type="molecule type" value="Genomic_DNA"/>
</dbReference>
<keyword evidence="2" id="KW-0472">Membrane</keyword>
<keyword evidence="4" id="KW-1185">Reference proteome</keyword>